<evidence type="ECO:0000256" key="9">
    <source>
        <dbReference type="ARBA" id="ARBA00033473"/>
    </source>
</evidence>
<dbReference type="EC" id="3.2.1.3" evidence="3"/>
<dbReference type="InterPro" id="IPR008928">
    <property type="entry name" value="6-hairpin_glycosidase_sf"/>
</dbReference>
<dbReference type="GeneID" id="14538208"/>
<keyword evidence="7" id="KW-0624">Polysaccharide degradation</keyword>
<feature type="signal peptide" evidence="11">
    <location>
        <begin position="1"/>
        <end position="18"/>
    </location>
</feature>
<keyword evidence="14" id="KW-1185">Reference proteome</keyword>
<dbReference type="AlphaFoldDB" id="H8X0Y9"/>
<dbReference type="eggNOG" id="ENOG502QPM2">
    <property type="taxonomic scope" value="Eukaryota"/>
</dbReference>
<feature type="compositionally biased region" description="Low complexity" evidence="10">
    <location>
        <begin position="60"/>
        <end position="73"/>
    </location>
</feature>
<evidence type="ECO:0000313" key="14">
    <source>
        <dbReference type="Proteomes" id="UP000005018"/>
    </source>
</evidence>
<dbReference type="Gene3D" id="1.50.10.10">
    <property type="match status" value="1"/>
</dbReference>
<keyword evidence="11" id="KW-0732">Signal</keyword>
<dbReference type="PANTHER" id="PTHR31616">
    <property type="entry name" value="TREHALASE"/>
    <property type="match status" value="1"/>
</dbReference>
<dbReference type="InterPro" id="IPR000165">
    <property type="entry name" value="Glucoamylase"/>
</dbReference>
<gene>
    <name evidence="13" type="ORF">CORT_0B03180</name>
</gene>
<evidence type="ECO:0000256" key="8">
    <source>
        <dbReference type="ARBA" id="ARBA00033442"/>
    </source>
</evidence>
<dbReference type="KEGG" id="cot:CORT_0B03180"/>
<evidence type="ECO:0000256" key="1">
    <source>
        <dbReference type="ARBA" id="ARBA00001863"/>
    </source>
</evidence>
<comment type="catalytic activity">
    <reaction evidence="1">
        <text>Hydrolysis of terminal (1-&gt;4)-linked alpha-D-glucose residues successively from non-reducing ends of the chains with release of beta-D-glucose.</text>
        <dbReference type="EC" id="3.2.1.3"/>
    </reaction>
</comment>
<dbReference type="EMBL" id="HE681720">
    <property type="protein sequence ID" value="CCG22028.1"/>
    <property type="molecule type" value="Genomic_DNA"/>
</dbReference>
<dbReference type="HOGENOM" id="CLU_012173_2_0_1"/>
<sequence>MKLVSILVIVTLNGLINAQLWSYQISPPTAILERYFKFLNFIGLDKTPERTDTASEIPLPTTSSTTATSTSTTVPPPQFESWLEIQQNTSFRAILQNINQNGVIVASPSKQNPNYYYQWIRDSAVTVRTLISYLEEHHDNNTKASHSHSQVSNLIELYILNNYKLQRTPNRSGDFANLAGLAEPKFNVDLTAFNEPWGRPQRDGPGLRAMTIIQFIDYLNRTDGEVIHPELQNSNYIYQKIIKPDLQYICQYWNESGFDLWEEVDSIHFFTSMVQLKALQMGIRWSKYFQDEDGTFTTKLINSFDVLKQHIENEFGFVSFGFDHVVESPRLLDSGERLGLDIATILAVIYAHENDDKEQQTGEPVANSMPFNVFNPHVLNSISGLIIDMRQRYPINKNRFGVALGRYPEDVYNGIGTSEGNPWFISTSTASEFIYQFIYNLQIQKSNLVIDDTNRQFFQPLINVTGNEYTLEYNSSDFNSLITKLVEYADSFLDVVRTHTDSQGRMSEQFNKNTGFMQGAKELTWSYSAVWDAIRWRKKALAI</sequence>
<dbReference type="PRINTS" id="PR00736">
    <property type="entry name" value="GLHYDRLASE15"/>
</dbReference>
<evidence type="ECO:0000256" key="11">
    <source>
        <dbReference type="SAM" id="SignalP"/>
    </source>
</evidence>
<dbReference type="GO" id="GO:0000272">
    <property type="term" value="P:polysaccharide catabolic process"/>
    <property type="evidence" value="ECO:0007669"/>
    <property type="project" value="UniProtKB-KW"/>
</dbReference>
<dbReference type="GO" id="GO:0004339">
    <property type="term" value="F:glucan 1,4-alpha-glucosidase activity"/>
    <property type="evidence" value="ECO:0007669"/>
    <property type="project" value="UniProtKB-EC"/>
</dbReference>
<evidence type="ECO:0000256" key="10">
    <source>
        <dbReference type="SAM" id="MobiDB-lite"/>
    </source>
</evidence>
<protein>
    <recommendedName>
        <fullName evidence="3">glucan 1,4-alpha-glucosidase</fullName>
        <ecNumber evidence="3">3.2.1.3</ecNumber>
    </recommendedName>
    <alternativeName>
        <fullName evidence="9">1,4-alpha-D-glucan glucohydrolase</fullName>
    </alternativeName>
    <alternativeName>
        <fullName evidence="8">Glucan 1,4-alpha-glucosidase</fullName>
    </alternativeName>
</protein>
<evidence type="ECO:0000256" key="3">
    <source>
        <dbReference type="ARBA" id="ARBA00012593"/>
    </source>
</evidence>
<dbReference type="OrthoDB" id="6123450at2759"/>
<keyword evidence="4" id="KW-0378">Hydrolase</keyword>
<organism evidence="13 14">
    <name type="scientific">Candida orthopsilosis (strain 90-125)</name>
    <name type="common">Yeast</name>
    <dbReference type="NCBI Taxonomy" id="1136231"/>
    <lineage>
        <taxon>Eukaryota</taxon>
        <taxon>Fungi</taxon>
        <taxon>Dikarya</taxon>
        <taxon>Ascomycota</taxon>
        <taxon>Saccharomycotina</taxon>
        <taxon>Pichiomycetes</taxon>
        <taxon>Debaryomycetaceae</taxon>
        <taxon>Candida/Lodderomyces clade</taxon>
        <taxon>Candida</taxon>
    </lineage>
</organism>
<dbReference type="Proteomes" id="UP000005018">
    <property type="component" value="Chromosome 2"/>
</dbReference>
<dbReference type="Pfam" id="PF00723">
    <property type="entry name" value="Glyco_hydro_15"/>
    <property type="match status" value="1"/>
</dbReference>
<reference evidence="13 14" key="1">
    <citation type="journal article" date="2012" name="PLoS ONE">
        <title>Sequence and analysis of the genome of the pathogenic yeast Candida orthopsilosis.</title>
        <authorList>
            <person name="Riccombeni A."/>
            <person name="Vidanes G."/>
            <person name="Proux-Wera E."/>
            <person name="Wolfe K.H."/>
            <person name="Butler G."/>
        </authorList>
    </citation>
    <scope>NUCLEOTIDE SEQUENCE [LARGE SCALE GENOMIC DNA]</scope>
    <source>
        <strain evidence="13 14">Co 90-125</strain>
    </source>
</reference>
<evidence type="ECO:0000256" key="5">
    <source>
        <dbReference type="ARBA" id="ARBA00023277"/>
    </source>
</evidence>
<keyword evidence="6" id="KW-0326">Glycosidase</keyword>
<evidence type="ECO:0000256" key="4">
    <source>
        <dbReference type="ARBA" id="ARBA00022801"/>
    </source>
</evidence>
<evidence type="ECO:0000256" key="6">
    <source>
        <dbReference type="ARBA" id="ARBA00023295"/>
    </source>
</evidence>
<dbReference type="PANTHER" id="PTHR31616:SF9">
    <property type="entry name" value="GLUCOAMYLASE, INTRACELLULAR SPORULATION-SPECIFIC"/>
    <property type="match status" value="1"/>
</dbReference>
<feature type="region of interest" description="Disordered" evidence="10">
    <location>
        <begin position="51"/>
        <end position="74"/>
    </location>
</feature>
<dbReference type="RefSeq" id="XP_003867466.1">
    <property type="nucleotide sequence ID" value="XM_003867418.1"/>
</dbReference>
<dbReference type="InterPro" id="IPR046966">
    <property type="entry name" value="Glucoamylase_active_site"/>
</dbReference>
<name>H8X0Y9_CANO9</name>
<dbReference type="GO" id="GO:0000324">
    <property type="term" value="C:fungal-type vacuole"/>
    <property type="evidence" value="ECO:0007669"/>
    <property type="project" value="TreeGrafter"/>
</dbReference>
<accession>H8X0Y9</accession>
<comment type="similarity">
    <text evidence="2">Belongs to the glycosyl hydrolase 15 family.</text>
</comment>
<evidence type="ECO:0000256" key="7">
    <source>
        <dbReference type="ARBA" id="ARBA00023326"/>
    </source>
</evidence>
<dbReference type="SUPFAM" id="SSF48208">
    <property type="entry name" value="Six-hairpin glycosidases"/>
    <property type="match status" value="1"/>
</dbReference>
<evidence type="ECO:0000256" key="2">
    <source>
        <dbReference type="ARBA" id="ARBA00006188"/>
    </source>
</evidence>
<dbReference type="PROSITE" id="PS00820">
    <property type="entry name" value="GLUCOAMYLASE"/>
    <property type="match status" value="1"/>
</dbReference>
<feature type="domain" description="GH15-like" evidence="12">
    <location>
        <begin position="101"/>
        <end position="530"/>
    </location>
</feature>
<proteinExistence type="inferred from homology"/>
<feature type="chain" id="PRO_5003616512" description="glucan 1,4-alpha-glucosidase" evidence="11">
    <location>
        <begin position="19"/>
        <end position="543"/>
    </location>
</feature>
<dbReference type="InterPro" id="IPR012341">
    <property type="entry name" value="6hp_glycosidase-like_sf"/>
</dbReference>
<dbReference type="InterPro" id="IPR011613">
    <property type="entry name" value="GH15-like"/>
</dbReference>
<evidence type="ECO:0000313" key="13">
    <source>
        <dbReference type="EMBL" id="CCG22028.1"/>
    </source>
</evidence>
<keyword evidence="5" id="KW-0119">Carbohydrate metabolism</keyword>
<evidence type="ECO:0000259" key="12">
    <source>
        <dbReference type="Pfam" id="PF00723"/>
    </source>
</evidence>